<keyword evidence="5 14" id="KW-0679">Respiratory chain</keyword>
<keyword evidence="4 14" id="KW-0813">Transport</keyword>
<dbReference type="Proteomes" id="UP000325440">
    <property type="component" value="Unassembled WGS sequence"/>
</dbReference>
<comment type="function">
    <text evidence="14">Complex I functions in the transfer of electrons from NADH to the respiratory chain. Accessory subunit of the mitochondrial membrane respiratory chain NADH dehydrogenase (Complex I), that is believed not to be involved in catalysis.</text>
</comment>
<evidence type="ECO:0000256" key="2">
    <source>
        <dbReference type="ARBA" id="ARBA00007312"/>
    </source>
</evidence>
<keyword evidence="9 14" id="KW-1133">Transmembrane helix</keyword>
<dbReference type="GO" id="GO:0005743">
    <property type="term" value="C:mitochondrial inner membrane"/>
    <property type="evidence" value="ECO:0007669"/>
    <property type="project" value="UniProtKB-SubCell"/>
</dbReference>
<comment type="subunit">
    <text evidence="13">Complex I is composed of 45 different subunits. Interacts with CARD15, but not with CARD4. Interacts with STAT3, but not with STAT1, STAT2 and STAT5A. Interacts with OLFM4.</text>
</comment>
<evidence type="ECO:0000313" key="15">
    <source>
        <dbReference type="EMBL" id="VVC26531.1"/>
    </source>
</evidence>
<keyword evidence="8 14" id="KW-0249">Electron transport</keyword>
<keyword evidence="6 14" id="KW-0812">Transmembrane</keyword>
<dbReference type="AlphaFoldDB" id="A0A5E4M5D2"/>
<evidence type="ECO:0000256" key="9">
    <source>
        <dbReference type="ARBA" id="ARBA00022989"/>
    </source>
</evidence>
<name>A0A5E4M5D2_9HEMI</name>
<evidence type="ECO:0000256" key="11">
    <source>
        <dbReference type="ARBA" id="ARBA00023136"/>
    </source>
</evidence>
<evidence type="ECO:0000256" key="12">
    <source>
        <dbReference type="ARBA" id="ARBA00045908"/>
    </source>
</evidence>
<evidence type="ECO:0000256" key="10">
    <source>
        <dbReference type="ARBA" id="ARBA00023128"/>
    </source>
</evidence>
<gene>
    <name evidence="15" type="ORF">CINCED_3A009654</name>
</gene>
<dbReference type="GO" id="GO:0045271">
    <property type="term" value="C:respiratory chain complex I"/>
    <property type="evidence" value="ECO:0007669"/>
    <property type="project" value="UniProtKB-UniRule"/>
</dbReference>
<dbReference type="OrthoDB" id="3308at2759"/>
<evidence type="ECO:0000256" key="8">
    <source>
        <dbReference type="ARBA" id="ARBA00022982"/>
    </source>
</evidence>
<proteinExistence type="inferred from homology"/>
<dbReference type="EMBL" id="CABPRJ010000036">
    <property type="protein sequence ID" value="VVC26531.1"/>
    <property type="molecule type" value="Genomic_DNA"/>
</dbReference>
<keyword evidence="11 14" id="KW-0472">Membrane</keyword>
<keyword evidence="16" id="KW-1185">Reference proteome</keyword>
<evidence type="ECO:0000256" key="14">
    <source>
        <dbReference type="RuleBase" id="RU368034"/>
    </source>
</evidence>
<dbReference type="InterPro" id="IPR009346">
    <property type="entry name" value="GRIM-19"/>
</dbReference>
<evidence type="ECO:0000256" key="5">
    <source>
        <dbReference type="ARBA" id="ARBA00022660"/>
    </source>
</evidence>
<evidence type="ECO:0000256" key="6">
    <source>
        <dbReference type="ARBA" id="ARBA00022692"/>
    </source>
</evidence>
<comment type="subcellular location">
    <subcellularLocation>
        <location evidence="1 14">Mitochondrion inner membrane</location>
        <topology evidence="1 14">Single-pass membrane protein</topology>
        <orientation evidence="1 14">Matrix side</orientation>
    </subcellularLocation>
</comment>
<protein>
    <recommendedName>
        <fullName evidence="3 14">NADH dehydrogenase [ubiquinone] 1 alpha subcomplex subunit 13</fullName>
    </recommendedName>
</protein>
<accession>A0A5E4M5D2</accession>
<evidence type="ECO:0000256" key="3">
    <source>
        <dbReference type="ARBA" id="ARBA00018192"/>
    </source>
</evidence>
<dbReference type="PANTHER" id="PTHR12966">
    <property type="entry name" value="NADH DEHYDROGENASE UBIQUINONE 1 ALPHA SUBCOMPLEX SUBUNIT 13"/>
    <property type="match status" value="1"/>
</dbReference>
<comment type="function">
    <text evidence="12">Accessory subunit of the mitochondrial membrane respiratory chain NADH dehydrogenase (Complex I), that is believed not to be involved in catalysis. Complex I functions in the transfer of electrons from NADH to the respiratory chain. The immediate electron acceptor for the enzyme is believed to be ubiquinone. Involved in the interferon/all-trans-retinoic acid (IFN/RA) induced cell death. This apoptotic activity is inhibited by interaction with viral IRF1. Prevents the transactivation of STAT3 target genes. May play a role in CARD15-mediated innate mucosal responses and serve to regulate intestinal epithelial cell responses to microbes.</text>
</comment>
<organism evidence="15 16">
    <name type="scientific">Cinara cedri</name>
    <dbReference type="NCBI Taxonomy" id="506608"/>
    <lineage>
        <taxon>Eukaryota</taxon>
        <taxon>Metazoa</taxon>
        <taxon>Ecdysozoa</taxon>
        <taxon>Arthropoda</taxon>
        <taxon>Hexapoda</taxon>
        <taxon>Insecta</taxon>
        <taxon>Pterygota</taxon>
        <taxon>Neoptera</taxon>
        <taxon>Paraneoptera</taxon>
        <taxon>Hemiptera</taxon>
        <taxon>Sternorrhyncha</taxon>
        <taxon>Aphidomorpha</taxon>
        <taxon>Aphidoidea</taxon>
        <taxon>Aphididae</taxon>
        <taxon>Lachninae</taxon>
        <taxon>Cinara</taxon>
    </lineage>
</organism>
<dbReference type="PANTHER" id="PTHR12966:SF0">
    <property type="entry name" value="NADH DEHYDROGENASE [UBIQUINONE] 1 ALPHA SUBCOMPLEX SUBUNIT 13"/>
    <property type="match status" value="1"/>
</dbReference>
<keyword evidence="10 14" id="KW-0496">Mitochondrion</keyword>
<comment type="similarity">
    <text evidence="2 14">Belongs to the complex I NDUFA13 subunit family.</text>
</comment>
<evidence type="ECO:0000313" key="16">
    <source>
        <dbReference type="Proteomes" id="UP000325440"/>
    </source>
</evidence>
<dbReference type="Pfam" id="PF06212">
    <property type="entry name" value="GRIM-19"/>
    <property type="match status" value="1"/>
</dbReference>
<evidence type="ECO:0000256" key="13">
    <source>
        <dbReference type="ARBA" id="ARBA00046797"/>
    </source>
</evidence>
<evidence type="ECO:0000256" key="1">
    <source>
        <dbReference type="ARBA" id="ARBA00004298"/>
    </source>
</evidence>
<sequence length="153" mass="17735">MASTTAQNFKQDMPPEGGYRKVNFARVFPKPFASTRALVGTYLVSTGIGFYLYLLNDKEIDHYQIESRSALIALKPLLDAEADRDYLKQLRKNRDVENKLMKDVKGWKTGTYYGEPVYKTVPKEKIIHPSLNEYYAHADPKTLENRAYWHKNL</sequence>
<evidence type="ECO:0000256" key="7">
    <source>
        <dbReference type="ARBA" id="ARBA00022792"/>
    </source>
</evidence>
<keyword evidence="7 14" id="KW-0999">Mitochondrion inner membrane</keyword>
<feature type="transmembrane region" description="Helical" evidence="14">
    <location>
        <begin position="37"/>
        <end position="55"/>
    </location>
</feature>
<evidence type="ECO:0000256" key="4">
    <source>
        <dbReference type="ARBA" id="ARBA00022448"/>
    </source>
</evidence>
<reference evidence="15 16" key="1">
    <citation type="submission" date="2019-08" db="EMBL/GenBank/DDBJ databases">
        <authorList>
            <person name="Alioto T."/>
            <person name="Alioto T."/>
            <person name="Gomez Garrido J."/>
        </authorList>
    </citation>
    <scope>NUCLEOTIDE SEQUENCE [LARGE SCALE GENOMIC DNA]</scope>
</reference>